<feature type="coiled-coil region" evidence="2">
    <location>
        <begin position="93"/>
        <end position="120"/>
    </location>
</feature>
<keyword evidence="2" id="KW-0175">Coiled coil</keyword>
<feature type="coiled-coil region" evidence="2">
    <location>
        <begin position="205"/>
        <end position="232"/>
    </location>
</feature>
<accession>A0A6J8E8V3</accession>
<reference evidence="3 4" key="1">
    <citation type="submission" date="2020-06" db="EMBL/GenBank/DDBJ databases">
        <authorList>
            <person name="Li R."/>
            <person name="Bekaert M."/>
        </authorList>
    </citation>
    <scope>NUCLEOTIDE SEQUENCE [LARGE SCALE GENOMIC DNA]</scope>
    <source>
        <strain evidence="4">wild</strain>
    </source>
</reference>
<evidence type="ECO:0000256" key="1">
    <source>
        <dbReference type="ARBA" id="ARBA00022722"/>
    </source>
</evidence>
<organism evidence="3 4">
    <name type="scientific">Mytilus coruscus</name>
    <name type="common">Sea mussel</name>
    <dbReference type="NCBI Taxonomy" id="42192"/>
    <lineage>
        <taxon>Eukaryota</taxon>
        <taxon>Metazoa</taxon>
        <taxon>Spiralia</taxon>
        <taxon>Lophotrochozoa</taxon>
        <taxon>Mollusca</taxon>
        <taxon>Bivalvia</taxon>
        <taxon>Autobranchia</taxon>
        <taxon>Pteriomorphia</taxon>
        <taxon>Mytilida</taxon>
        <taxon>Mytiloidea</taxon>
        <taxon>Mytilidae</taxon>
        <taxon>Mytilinae</taxon>
        <taxon>Mytilus</taxon>
    </lineage>
</organism>
<sequence>MDQSVSSSSQVETVSCVEYFGPFSEELGISIEILNKFKYVVKEVLIGFICELRSFCHSEDQCISHLFALTEEKLDTKIQQLAEAKSKLGTYGIKNVNKKLKRKNENIKILTQDLKSKTDENEQLWEELGEKEGIILNEDVLREDSEKYKNEIDDLWKHLFEKEAQKHTLSEQQQILNKQKVALQKRVSLLNKKFEKTVNEKRILKEQHYIEIENFEYEKKDLIEQIKGLEKVNAFLEGYTIATFENGKYTNEVRECCMQLVTEGNVSLNKLPIVIKSVLKNLTGKLPERLPSKSLISSRLMVEAKIVACKQACEAMLTNYKPTEAKGNVLQQDATKKYHDHYEGMQVTLKDGSNLSLGLSKVVGGDAVTYTKCFNNIIDDLARSYSNPDQDSTKVKAKLITSIKCFLSDQCATNNVFNENIEKIRKDLLPTVIDNFDNLTENEKSAITKMGRFACRLHLLANFGTAADRALKLFEDSVTDSRNPFSFESDESGTFRLARTASKALTKRGSDKSGIGEFWEVFLKGRDIKNHLVTIHGHRINIAFHDCAAVYFNRNDILELLQDYPEPNGLLKSVLFDIKAKVFIAGARAMGMLDKLWAADGSEPFTGALMYDVSLLDKDYLYNELFKETNDPQLDSFTQIALELLCAQLQITLERQAASQLPGGSYWEP</sequence>
<keyword evidence="1" id="KW-0540">Nuclease</keyword>
<evidence type="ECO:0000256" key="2">
    <source>
        <dbReference type="SAM" id="Coils"/>
    </source>
</evidence>
<dbReference type="Proteomes" id="UP000507470">
    <property type="component" value="Unassembled WGS sequence"/>
</dbReference>
<dbReference type="EMBL" id="CACVKT020008564">
    <property type="protein sequence ID" value="CAC5416052.1"/>
    <property type="molecule type" value="Genomic_DNA"/>
</dbReference>
<gene>
    <name evidence="3" type="ORF">MCOR_48687</name>
</gene>
<dbReference type="AlphaFoldDB" id="A0A6J8E8V3"/>
<dbReference type="PANTHER" id="PTHR11046">
    <property type="entry name" value="OLIGORIBONUCLEASE, MITOCHONDRIAL"/>
    <property type="match status" value="1"/>
</dbReference>
<dbReference type="PANTHER" id="PTHR11046:SF29">
    <property type="match status" value="1"/>
</dbReference>
<keyword evidence="1" id="KW-0378">Hydrolase</keyword>
<proteinExistence type="predicted"/>
<protein>
    <submittedName>
        <fullName evidence="3">Uncharacterized protein</fullName>
    </submittedName>
</protein>
<evidence type="ECO:0000313" key="4">
    <source>
        <dbReference type="Proteomes" id="UP000507470"/>
    </source>
</evidence>
<keyword evidence="4" id="KW-1185">Reference proteome</keyword>
<dbReference type="InterPro" id="IPR022894">
    <property type="entry name" value="Oligoribonuclease"/>
</dbReference>
<name>A0A6J8E8V3_MYTCO</name>
<dbReference type="GO" id="GO:0000175">
    <property type="term" value="F:3'-5'-RNA exonuclease activity"/>
    <property type="evidence" value="ECO:0007669"/>
    <property type="project" value="InterPro"/>
</dbReference>
<evidence type="ECO:0000313" key="3">
    <source>
        <dbReference type="EMBL" id="CAC5416052.1"/>
    </source>
</evidence>
<dbReference type="OrthoDB" id="10067847at2759"/>